<evidence type="ECO:0000256" key="5">
    <source>
        <dbReference type="SAM" id="Phobius"/>
    </source>
</evidence>
<dbReference type="Gene3D" id="2.60.40.10">
    <property type="entry name" value="Immunoglobulins"/>
    <property type="match status" value="6"/>
</dbReference>
<evidence type="ECO:0000256" key="2">
    <source>
        <dbReference type="ARBA" id="ARBA00023136"/>
    </source>
</evidence>
<accession>A0ABP1Q880</accession>
<dbReference type="InterPro" id="IPR013783">
    <property type="entry name" value="Ig-like_fold"/>
</dbReference>
<name>A0ABP1Q880_9HEXA</name>
<evidence type="ECO:0000259" key="6">
    <source>
        <dbReference type="PROSITE" id="PS50835"/>
    </source>
</evidence>
<keyword evidence="3" id="KW-1015">Disulfide bond</keyword>
<organism evidence="8 9">
    <name type="scientific">Orchesella dallaii</name>
    <dbReference type="NCBI Taxonomy" id="48710"/>
    <lineage>
        <taxon>Eukaryota</taxon>
        <taxon>Metazoa</taxon>
        <taxon>Ecdysozoa</taxon>
        <taxon>Arthropoda</taxon>
        <taxon>Hexapoda</taxon>
        <taxon>Collembola</taxon>
        <taxon>Entomobryomorpha</taxon>
        <taxon>Entomobryoidea</taxon>
        <taxon>Orchesellidae</taxon>
        <taxon>Orchesellinae</taxon>
        <taxon>Orchesella</taxon>
    </lineage>
</organism>
<keyword evidence="5" id="KW-0812">Transmembrane</keyword>
<dbReference type="Proteomes" id="UP001642540">
    <property type="component" value="Unassembled WGS sequence"/>
</dbReference>
<evidence type="ECO:0000259" key="7">
    <source>
        <dbReference type="PROSITE" id="PS50853"/>
    </source>
</evidence>
<feature type="region of interest" description="Disordered" evidence="4">
    <location>
        <begin position="625"/>
        <end position="645"/>
    </location>
</feature>
<dbReference type="Pfam" id="PF00047">
    <property type="entry name" value="ig"/>
    <property type="match status" value="1"/>
</dbReference>
<proteinExistence type="predicted"/>
<dbReference type="Pfam" id="PF13927">
    <property type="entry name" value="Ig_3"/>
    <property type="match status" value="1"/>
</dbReference>
<keyword evidence="2 5" id="KW-0472">Membrane</keyword>
<feature type="domain" description="Ig-like" evidence="6">
    <location>
        <begin position="188"/>
        <end position="283"/>
    </location>
</feature>
<feature type="domain" description="Fibronectin type-III" evidence="7">
    <location>
        <begin position="487"/>
        <end position="580"/>
    </location>
</feature>
<dbReference type="PANTHER" id="PTHR23278">
    <property type="entry name" value="SIDESTEP PROTEIN"/>
    <property type="match status" value="1"/>
</dbReference>
<evidence type="ECO:0008006" key="10">
    <source>
        <dbReference type="Google" id="ProtNLM"/>
    </source>
</evidence>
<reference evidence="8 9" key="1">
    <citation type="submission" date="2024-08" db="EMBL/GenBank/DDBJ databases">
        <authorList>
            <person name="Cucini C."/>
            <person name="Frati F."/>
        </authorList>
    </citation>
    <scope>NUCLEOTIDE SEQUENCE [LARGE SCALE GENOMIC DNA]</scope>
</reference>
<evidence type="ECO:0000313" key="9">
    <source>
        <dbReference type="Proteomes" id="UP001642540"/>
    </source>
</evidence>
<gene>
    <name evidence="8" type="ORF">ODALV1_LOCUS7586</name>
</gene>
<dbReference type="SUPFAM" id="SSF49265">
    <property type="entry name" value="Fibronectin type III"/>
    <property type="match status" value="1"/>
</dbReference>
<dbReference type="InterPro" id="IPR013162">
    <property type="entry name" value="CD80_C2-set"/>
</dbReference>
<dbReference type="InterPro" id="IPR036179">
    <property type="entry name" value="Ig-like_dom_sf"/>
</dbReference>
<dbReference type="CDD" id="cd00063">
    <property type="entry name" value="FN3"/>
    <property type="match status" value="1"/>
</dbReference>
<keyword evidence="9" id="KW-1185">Reference proteome</keyword>
<feature type="domain" description="Ig-like" evidence="6">
    <location>
        <begin position="1"/>
        <end position="78"/>
    </location>
</feature>
<dbReference type="SMART" id="SM00408">
    <property type="entry name" value="IGc2"/>
    <property type="match status" value="4"/>
</dbReference>
<feature type="domain" description="Ig-like" evidence="6">
    <location>
        <begin position="385"/>
        <end position="461"/>
    </location>
</feature>
<dbReference type="PROSITE" id="PS50853">
    <property type="entry name" value="FN3"/>
    <property type="match status" value="1"/>
</dbReference>
<dbReference type="PANTHER" id="PTHR23278:SF28">
    <property type="entry name" value="SIDESTEP IV, ISOFORM C"/>
    <property type="match status" value="1"/>
</dbReference>
<dbReference type="CDD" id="cd00096">
    <property type="entry name" value="Ig"/>
    <property type="match status" value="1"/>
</dbReference>
<feature type="region of interest" description="Disordered" evidence="4">
    <location>
        <begin position="657"/>
        <end position="676"/>
    </location>
</feature>
<dbReference type="InterPro" id="IPR003598">
    <property type="entry name" value="Ig_sub2"/>
</dbReference>
<dbReference type="Pfam" id="PF08205">
    <property type="entry name" value="C2-set_2"/>
    <property type="match status" value="1"/>
</dbReference>
<evidence type="ECO:0000256" key="1">
    <source>
        <dbReference type="ARBA" id="ARBA00004167"/>
    </source>
</evidence>
<dbReference type="InterPro" id="IPR007110">
    <property type="entry name" value="Ig-like_dom"/>
</dbReference>
<dbReference type="InterPro" id="IPR013151">
    <property type="entry name" value="Immunoglobulin_dom"/>
</dbReference>
<dbReference type="InterPro" id="IPR003599">
    <property type="entry name" value="Ig_sub"/>
</dbReference>
<dbReference type="SMART" id="SM00409">
    <property type="entry name" value="IG"/>
    <property type="match status" value="3"/>
</dbReference>
<comment type="caution">
    <text evidence="8">The sequence shown here is derived from an EMBL/GenBank/DDBJ whole genome shotgun (WGS) entry which is preliminary data.</text>
</comment>
<feature type="transmembrane region" description="Helical" evidence="5">
    <location>
        <begin position="594"/>
        <end position="617"/>
    </location>
</feature>
<evidence type="ECO:0000256" key="3">
    <source>
        <dbReference type="ARBA" id="ARBA00023157"/>
    </source>
</evidence>
<feature type="domain" description="Ig-like" evidence="6">
    <location>
        <begin position="288"/>
        <end position="378"/>
    </location>
</feature>
<dbReference type="InterPro" id="IPR003961">
    <property type="entry name" value="FN3_dom"/>
</dbReference>
<dbReference type="InterPro" id="IPR036116">
    <property type="entry name" value="FN3_sf"/>
</dbReference>
<comment type="subcellular location">
    <subcellularLocation>
        <location evidence="1">Membrane</location>
        <topology evidence="1">Single-pass membrane protein</topology>
    </subcellularLocation>
</comment>
<dbReference type="EMBL" id="CAXLJM020000024">
    <property type="protein sequence ID" value="CAL8090235.1"/>
    <property type="molecule type" value="Genomic_DNA"/>
</dbReference>
<dbReference type="PROSITE" id="PS50835">
    <property type="entry name" value="IG_LIKE"/>
    <property type="match status" value="5"/>
</dbReference>
<sequence>MVLWFRDRDGEPIYRYDVRDKSPADAKTWSLENRLFFQAVFDPAHLSIQNLELRDEGVYRCRVDFKNSPTRNIRVNLTIVVPPDQPVIYDTNGIVTMKHVGPYNEGSDLILTCEVSGGRPMPKLTWWLGNTMIDGNYHDRQDGILTNRIVFPRLGRSHLNSEFVCQASNTNQALPPSTKVVVNLNLKPLKTTITTTDSFLLAEKRYDMECITVGSRPPAVITWWKNTEQITQLLTVPPSDDKNVTRSILHLIPTVEDDGKYLMCRGDNPWIPGSVEEDRLRLNVYYPPRVYLKLGDNLVPDDIKEGDDVYFECFVTSNPAHTRMNWFHEGREVRHNTSQRTVTSHNRLILQKVTRHTAGNYSCSATNSQGSSQSNILSLRVKFVPTCKSNTEGLIGAMKKETVQVICEMAADPPKVEFYWTFNNSGVEVIHVMRARFSYKGTQSVLNYTPITEMDYGTLACWGVNDVGKGMDGPCIFQIVSAGRPFPPRNCTIFNHTEDSLNIACVEGFDGGLPQHFVLEVIDFTAKKIKLNASSKMPSFSVEGMEPHVVFRFIVYAVNAKGRSEPFSLDGITFRGVAKLTSETNGDEMELKPLYAVIAGCFVVLIVFLIVAIIAVWKRSRRRKPPVAKAYKRDSENSNNFQTGDTALTKIDQNSVEDIGNPDVVPNKSDRSGGIRGFIRIHKTPPARRRKKDLEVKNNGETVALTLADTPDGELHRNHHNHHRPSILTSANHVVSSAARESRI</sequence>
<feature type="domain" description="Ig-like" evidence="6">
    <location>
        <begin position="86"/>
        <end position="181"/>
    </location>
</feature>
<keyword evidence="5" id="KW-1133">Transmembrane helix</keyword>
<evidence type="ECO:0000256" key="4">
    <source>
        <dbReference type="SAM" id="MobiDB-lite"/>
    </source>
</evidence>
<protein>
    <recommendedName>
        <fullName evidence="10">Nephrin</fullName>
    </recommendedName>
</protein>
<evidence type="ECO:0000313" key="8">
    <source>
        <dbReference type="EMBL" id="CAL8090235.1"/>
    </source>
</evidence>
<dbReference type="SUPFAM" id="SSF48726">
    <property type="entry name" value="Immunoglobulin"/>
    <property type="match status" value="5"/>
</dbReference>